<reference evidence="3 4" key="1">
    <citation type="submission" date="2017-02" db="EMBL/GenBank/DDBJ databases">
        <title>Natronthermophilus aegyptiacus gen. nov.,sp. nov., an aerobic, extremely halophilic alkalithermophilic archaeon isolated from the athalassohaline Wadi An Natrun, Egypt.</title>
        <authorList>
            <person name="Zhao B."/>
        </authorList>
    </citation>
    <scope>NUCLEOTIDE SEQUENCE [LARGE SCALE GENOMIC DNA]</scope>
    <source>
        <strain evidence="3 4">CGMCC 1.3597</strain>
    </source>
</reference>
<evidence type="ECO:0000313" key="3">
    <source>
        <dbReference type="EMBL" id="OVE85812.1"/>
    </source>
</evidence>
<proteinExistence type="inferred from homology"/>
<name>A0A202EC62_9EURY</name>
<dbReference type="SUPFAM" id="SSF51735">
    <property type="entry name" value="NAD(P)-binding Rossmann-fold domains"/>
    <property type="match status" value="1"/>
</dbReference>
<feature type="domain" description="NAD-dependent epimerase/dehydratase" evidence="2">
    <location>
        <begin position="3"/>
        <end position="168"/>
    </location>
</feature>
<gene>
    <name evidence="3" type="ORF">B2G88_03070</name>
</gene>
<accession>A0A202EC62</accession>
<dbReference type="PANTHER" id="PTHR43000">
    <property type="entry name" value="DTDP-D-GLUCOSE 4,6-DEHYDRATASE-RELATED"/>
    <property type="match status" value="1"/>
</dbReference>
<dbReference type="AlphaFoldDB" id="A0A202EC62"/>
<organism evidence="3 4">
    <name type="scientific">Natronolimnobius baerhuensis</name>
    <dbReference type="NCBI Taxonomy" id="253108"/>
    <lineage>
        <taxon>Archaea</taxon>
        <taxon>Methanobacteriati</taxon>
        <taxon>Methanobacteriota</taxon>
        <taxon>Stenosarchaea group</taxon>
        <taxon>Halobacteria</taxon>
        <taxon>Halobacteriales</taxon>
        <taxon>Natrialbaceae</taxon>
        <taxon>Natronolimnobius</taxon>
    </lineage>
</organism>
<sequence length="279" mass="31589">MNVLVTGAYGRCGTAIIDHLHDRDDYEFTYLNRSDRDDSHPYGGYDTVLADVGDYNAIRPAFDGQDAVIHLAAYPETDGTWEQVHDPNIEGMHNVLKAADDAGVETMIFGSTNHVMGMYEEEHAPDIYQPGHGIALERTDPVRPDSYYGTTKAFGENLGRQYVENDSALERCYAIRICTVNSAAYDHPYGDAEEKADNDEFEHGSDEYDRNVARMKAMWQSRRDFAHQIDCCLQADLDGFEIFHGVSDNDRRWYSLEHARSLIGYTPQDNGEEWDEPPA</sequence>
<protein>
    <submittedName>
        <fullName evidence="3">Epimerase</fullName>
    </submittedName>
</protein>
<dbReference type="InterPro" id="IPR036291">
    <property type="entry name" value="NAD(P)-bd_dom_sf"/>
</dbReference>
<dbReference type="EMBL" id="MWPH01000001">
    <property type="protein sequence ID" value="OVE85812.1"/>
    <property type="molecule type" value="Genomic_DNA"/>
</dbReference>
<evidence type="ECO:0000259" key="2">
    <source>
        <dbReference type="Pfam" id="PF01370"/>
    </source>
</evidence>
<comment type="similarity">
    <text evidence="1">Belongs to the NAD(P)-dependent epimerase/dehydratase family.</text>
</comment>
<dbReference type="Gene3D" id="3.40.50.720">
    <property type="entry name" value="NAD(P)-binding Rossmann-like Domain"/>
    <property type="match status" value="1"/>
</dbReference>
<dbReference type="OrthoDB" id="199183at2157"/>
<dbReference type="Pfam" id="PF01370">
    <property type="entry name" value="Epimerase"/>
    <property type="match status" value="1"/>
</dbReference>
<dbReference type="Proteomes" id="UP000196084">
    <property type="component" value="Unassembled WGS sequence"/>
</dbReference>
<evidence type="ECO:0000313" key="4">
    <source>
        <dbReference type="Proteomes" id="UP000196084"/>
    </source>
</evidence>
<evidence type="ECO:0000256" key="1">
    <source>
        <dbReference type="ARBA" id="ARBA00007637"/>
    </source>
</evidence>
<dbReference type="InterPro" id="IPR001509">
    <property type="entry name" value="Epimerase_deHydtase"/>
</dbReference>
<keyword evidence="4" id="KW-1185">Reference proteome</keyword>
<comment type="caution">
    <text evidence="3">The sequence shown here is derived from an EMBL/GenBank/DDBJ whole genome shotgun (WGS) entry which is preliminary data.</text>
</comment>
<dbReference type="RefSeq" id="WP_087713935.1">
    <property type="nucleotide sequence ID" value="NZ_MWPH01000001.1"/>
</dbReference>